<evidence type="ECO:0000256" key="1">
    <source>
        <dbReference type="ARBA" id="ARBA00010531"/>
    </source>
</evidence>
<dbReference type="STRING" id="1176355.A0A4Q9LVH7"/>
<proteinExistence type="inferred from homology"/>
<dbReference type="GO" id="GO:0015934">
    <property type="term" value="C:large ribosomal subunit"/>
    <property type="evidence" value="ECO:0007669"/>
    <property type="project" value="InterPro"/>
</dbReference>
<dbReference type="GO" id="GO:0003735">
    <property type="term" value="F:structural constituent of ribosome"/>
    <property type="evidence" value="ECO:0007669"/>
    <property type="project" value="InterPro"/>
</dbReference>
<evidence type="ECO:0000256" key="3">
    <source>
        <dbReference type="ARBA" id="ARBA00023274"/>
    </source>
</evidence>
<dbReference type="Pfam" id="PF00687">
    <property type="entry name" value="Ribosomal_L1"/>
    <property type="match status" value="1"/>
</dbReference>
<keyword evidence="3" id="KW-0687">Ribonucleoprotein</keyword>
<dbReference type="VEuPathDB" id="MicrosporidiaDB:CWI38_1033p0010"/>
<dbReference type="InterPro" id="IPR016095">
    <property type="entry name" value="Ribosomal_uL1_3-a/b-sand"/>
</dbReference>
<name>A0A4Q9LVH7_9MICR</name>
<keyword evidence="2 4" id="KW-0689">Ribosomal protein</keyword>
<protein>
    <submittedName>
        <fullName evidence="4">Ribosomal protein L10</fullName>
    </submittedName>
</protein>
<dbReference type="EMBL" id="PITK01001033">
    <property type="protein sequence ID" value="TBU11801.1"/>
    <property type="molecule type" value="Genomic_DNA"/>
</dbReference>
<evidence type="ECO:0000313" key="4">
    <source>
        <dbReference type="EMBL" id="TBU11801.1"/>
    </source>
</evidence>
<organism evidence="4 5">
    <name type="scientific">Hamiltosporidium tvaerminnensis</name>
    <dbReference type="NCBI Taxonomy" id="1176355"/>
    <lineage>
        <taxon>Eukaryota</taxon>
        <taxon>Fungi</taxon>
        <taxon>Fungi incertae sedis</taxon>
        <taxon>Microsporidia</taxon>
        <taxon>Dubosqiidae</taxon>
        <taxon>Hamiltosporidium</taxon>
    </lineage>
</organism>
<comment type="similarity">
    <text evidence="1">Belongs to the universal ribosomal protein uL1 family.</text>
</comment>
<dbReference type="OrthoDB" id="2449818at2759"/>
<sequence length="210" mass="24061">MNQITQEKLKPMIDEALKTTSSEEDTFEVQIALKGYDYNKDVRFDSNVVLPHPKRKNEKILIIADKTLEQKAVSLSLPFVNYESVQGASKERQKLKGKLCRRSHSLIAESTFNKAFEMRIINRKRKPLFIIKNVGDLQNFYNDVSKTVKFKLRKENTLSFPAGYAEMGSEKIVENVYLGLTHLLGLLKKGMRNIDSIFIKTAKGKPVKVH</sequence>
<dbReference type="Proteomes" id="UP000292282">
    <property type="component" value="Unassembled WGS sequence"/>
</dbReference>
<dbReference type="SUPFAM" id="SSF56808">
    <property type="entry name" value="Ribosomal protein L1"/>
    <property type="match status" value="1"/>
</dbReference>
<evidence type="ECO:0000256" key="2">
    <source>
        <dbReference type="ARBA" id="ARBA00022980"/>
    </source>
</evidence>
<accession>A0A4Q9LVH7</accession>
<evidence type="ECO:0000313" key="5">
    <source>
        <dbReference type="Proteomes" id="UP000292282"/>
    </source>
</evidence>
<gene>
    <name evidence="4" type="ORF">CWI38_1033p0010</name>
</gene>
<dbReference type="PIRSF" id="PIRSF002155">
    <property type="entry name" value="Ribosomal_L1"/>
    <property type="match status" value="1"/>
</dbReference>
<dbReference type="InterPro" id="IPR023674">
    <property type="entry name" value="Ribosomal_uL1-like"/>
</dbReference>
<comment type="caution">
    <text evidence="4">The sequence shown here is derived from an EMBL/GenBank/DDBJ whole genome shotgun (WGS) entry which is preliminary data.</text>
</comment>
<dbReference type="GO" id="GO:0006412">
    <property type="term" value="P:translation"/>
    <property type="evidence" value="ECO:0007669"/>
    <property type="project" value="InterPro"/>
</dbReference>
<reference evidence="4 5" key="1">
    <citation type="submission" date="2017-12" db="EMBL/GenBank/DDBJ databases">
        <authorList>
            <person name="Pombert J.-F."/>
            <person name="Haag K.L."/>
            <person name="Ebert D."/>
        </authorList>
    </citation>
    <scope>NUCLEOTIDE SEQUENCE [LARGE SCALE GENOMIC DNA]</scope>
    <source>
        <strain evidence="4">IL-G-3</strain>
    </source>
</reference>
<dbReference type="Gene3D" id="3.40.50.790">
    <property type="match status" value="1"/>
</dbReference>
<dbReference type="GO" id="GO:0003723">
    <property type="term" value="F:RNA binding"/>
    <property type="evidence" value="ECO:0007669"/>
    <property type="project" value="InterPro"/>
</dbReference>
<dbReference type="InterPro" id="IPR002143">
    <property type="entry name" value="Ribosomal_uL1"/>
</dbReference>
<keyword evidence="5" id="KW-1185">Reference proteome</keyword>
<dbReference type="InterPro" id="IPR028364">
    <property type="entry name" value="Ribosomal_uL1/biogenesis"/>
</dbReference>
<dbReference type="AlphaFoldDB" id="A0A4Q9LVH7"/>
<dbReference type="Gene3D" id="3.30.190.20">
    <property type="match status" value="1"/>
</dbReference>